<keyword evidence="3" id="KW-1185">Reference proteome</keyword>
<dbReference type="Proteomes" id="UP001451303">
    <property type="component" value="Unassembled WGS sequence"/>
</dbReference>
<reference evidence="2 3" key="1">
    <citation type="submission" date="2023-09" db="EMBL/GenBank/DDBJ databases">
        <title>Multi-omics analysis of a traditional fermented food reveals byproduct-associated fungal strains for waste-to-food upcycling.</title>
        <authorList>
            <consortium name="Lawrence Berkeley National Laboratory"/>
            <person name="Rekdal V.M."/>
            <person name="Villalobos-Escobedo J.M."/>
            <person name="Rodriguez-Valeron N."/>
            <person name="Garcia M.O."/>
            <person name="Vasquez D.P."/>
            <person name="Damayanti I."/>
            <person name="Sorensen P.M."/>
            <person name="Baidoo E.E."/>
            <person name="De Carvalho A.C."/>
            <person name="Riley R."/>
            <person name="Lipzen A."/>
            <person name="He G."/>
            <person name="Yan M."/>
            <person name="Haridas S."/>
            <person name="Daum C."/>
            <person name="Yoshinaga Y."/>
            <person name="Ng V."/>
            <person name="Grigoriev I.V."/>
            <person name="Munk R."/>
            <person name="Nuraida L."/>
            <person name="Wijaya C.H."/>
            <person name="Morales P.-C."/>
            <person name="Keasling J.D."/>
        </authorList>
    </citation>
    <scope>NUCLEOTIDE SEQUENCE [LARGE SCALE GENOMIC DNA]</scope>
    <source>
        <strain evidence="2 3">FGSC 2613</strain>
    </source>
</reference>
<protein>
    <submittedName>
        <fullName evidence="2">Uncharacterized protein</fullName>
    </submittedName>
</protein>
<accession>A0ABR3D099</accession>
<feature type="compositionally biased region" description="Low complexity" evidence="1">
    <location>
        <begin position="108"/>
        <end position="127"/>
    </location>
</feature>
<dbReference type="EMBL" id="JAVLET010000014">
    <property type="protein sequence ID" value="KAL0466084.1"/>
    <property type="molecule type" value="Genomic_DNA"/>
</dbReference>
<organism evidence="2 3">
    <name type="scientific">Neurospora intermedia</name>
    <dbReference type="NCBI Taxonomy" id="5142"/>
    <lineage>
        <taxon>Eukaryota</taxon>
        <taxon>Fungi</taxon>
        <taxon>Dikarya</taxon>
        <taxon>Ascomycota</taxon>
        <taxon>Pezizomycotina</taxon>
        <taxon>Sordariomycetes</taxon>
        <taxon>Sordariomycetidae</taxon>
        <taxon>Sordariales</taxon>
        <taxon>Sordariaceae</taxon>
        <taxon>Neurospora</taxon>
    </lineage>
</organism>
<evidence type="ECO:0000313" key="2">
    <source>
        <dbReference type="EMBL" id="KAL0466084.1"/>
    </source>
</evidence>
<comment type="caution">
    <text evidence="2">The sequence shown here is derived from an EMBL/GenBank/DDBJ whole genome shotgun (WGS) entry which is preliminary data.</text>
</comment>
<gene>
    <name evidence="2" type="ORF">QR685DRAFT_451771</name>
</gene>
<name>A0ABR3D099_NEUIN</name>
<sequence>MYTVPYQSLRYWHDAKSISTSPRLTRQSYGKMVRVADERARKLKVMRSPNWRANPTASPPEMDSTSDFIENQVMSEPAERNKMSGNWWARGSSALRPRLDSDVETNGSSPLTTASTPTTTASVPITPMSLPDSCTVTPTIPSSPLPSLDMDVLPNAARSSQRLVYTRAALVRCRAEAIPDTSSKRGLSKSWVKNDIEACQEEDAASKTASMPSWNIFQS</sequence>
<evidence type="ECO:0000256" key="1">
    <source>
        <dbReference type="SAM" id="MobiDB-lite"/>
    </source>
</evidence>
<feature type="region of interest" description="Disordered" evidence="1">
    <location>
        <begin position="98"/>
        <end position="132"/>
    </location>
</feature>
<proteinExistence type="predicted"/>
<evidence type="ECO:0000313" key="3">
    <source>
        <dbReference type="Proteomes" id="UP001451303"/>
    </source>
</evidence>